<reference evidence="2" key="2">
    <citation type="submission" date="2023-06" db="EMBL/GenBank/DDBJ databases">
        <authorList>
            <person name="Swenson N.G."/>
            <person name="Wegrzyn J.L."/>
            <person name="Mcevoy S.L."/>
        </authorList>
    </citation>
    <scope>NUCLEOTIDE SEQUENCE</scope>
    <source>
        <strain evidence="2">NS2018</strain>
        <tissue evidence="2">Leaf</tissue>
    </source>
</reference>
<evidence type="ECO:0000256" key="1">
    <source>
        <dbReference type="SAM" id="MobiDB-lite"/>
    </source>
</evidence>
<keyword evidence="3" id="KW-1185">Reference proteome</keyword>
<evidence type="ECO:0000313" key="3">
    <source>
        <dbReference type="Proteomes" id="UP001168877"/>
    </source>
</evidence>
<dbReference type="EMBL" id="JAUESC010000004">
    <property type="protein sequence ID" value="KAK0595748.1"/>
    <property type="molecule type" value="Genomic_DNA"/>
</dbReference>
<gene>
    <name evidence="2" type="ORF">LWI29_009665</name>
</gene>
<organism evidence="2 3">
    <name type="scientific">Acer saccharum</name>
    <name type="common">Sugar maple</name>
    <dbReference type="NCBI Taxonomy" id="4024"/>
    <lineage>
        <taxon>Eukaryota</taxon>
        <taxon>Viridiplantae</taxon>
        <taxon>Streptophyta</taxon>
        <taxon>Embryophyta</taxon>
        <taxon>Tracheophyta</taxon>
        <taxon>Spermatophyta</taxon>
        <taxon>Magnoliopsida</taxon>
        <taxon>eudicotyledons</taxon>
        <taxon>Gunneridae</taxon>
        <taxon>Pentapetalae</taxon>
        <taxon>rosids</taxon>
        <taxon>malvids</taxon>
        <taxon>Sapindales</taxon>
        <taxon>Sapindaceae</taxon>
        <taxon>Hippocastanoideae</taxon>
        <taxon>Acereae</taxon>
        <taxon>Acer</taxon>
    </lineage>
</organism>
<protein>
    <submittedName>
        <fullName evidence="2">Uncharacterized protein</fullName>
    </submittedName>
</protein>
<evidence type="ECO:0000313" key="2">
    <source>
        <dbReference type="EMBL" id="KAK0595748.1"/>
    </source>
</evidence>
<accession>A0AA39SRM8</accession>
<sequence>MAHPIPIAHPHPMEDPISQEEKAQLRIAMERSLSEMRVGDARSRQWGGPIISEEESQLRIAMERSLKEMRDKEATRSKGKEKLPGKLNTNRKCIWSHYLRRWHDSRVNSEFDTGPPDSCRVTTQAISINTRLFGCMDSGSNV</sequence>
<proteinExistence type="predicted"/>
<feature type="compositionally biased region" description="Basic and acidic residues" evidence="1">
    <location>
        <begin position="67"/>
        <end position="84"/>
    </location>
</feature>
<name>A0AA39SRM8_ACESA</name>
<feature type="region of interest" description="Disordered" evidence="1">
    <location>
        <begin position="67"/>
        <end position="86"/>
    </location>
</feature>
<dbReference type="AlphaFoldDB" id="A0AA39SRM8"/>
<reference evidence="2" key="1">
    <citation type="journal article" date="2022" name="Plant J.">
        <title>Strategies of tolerance reflected in two North American maple genomes.</title>
        <authorList>
            <person name="McEvoy S.L."/>
            <person name="Sezen U.U."/>
            <person name="Trouern-Trend A."/>
            <person name="McMahon S.M."/>
            <person name="Schaberg P.G."/>
            <person name="Yang J."/>
            <person name="Wegrzyn J.L."/>
            <person name="Swenson N.G."/>
        </authorList>
    </citation>
    <scope>NUCLEOTIDE SEQUENCE</scope>
    <source>
        <strain evidence="2">NS2018</strain>
    </source>
</reference>
<comment type="caution">
    <text evidence="2">The sequence shown here is derived from an EMBL/GenBank/DDBJ whole genome shotgun (WGS) entry which is preliminary data.</text>
</comment>
<dbReference type="Proteomes" id="UP001168877">
    <property type="component" value="Unassembled WGS sequence"/>
</dbReference>